<dbReference type="InterPro" id="IPR027018">
    <property type="entry name" value="Hemolysin_E"/>
</dbReference>
<sequence length="318" mass="33526">MTKPALPLTLPEQNTEGNQAAMLRAIMAGLENGFRGNGLLEWLETYEGDFSVAAAPHASATITKLRNARDCFQQATNSACGWCTLMKAYIPAYLAALEAPDATARNCLMQALVDGDAVLVTAISKLSECSTWLTDALGSLTALRAQLRYDFEEDTAARRQYVESIAENVRSYTAPGGAAVSGLVVTATACFFVGPFGLAVLIPSGFVGGKAGGAMSDAVIYKVYGPELDAQLATVQTKFATLQAHVTETSTGIETALHALRGEAEAVTLLQAKRTVSATFMGFGNMPLRNVAPEANALLATCTTYLVDHPSLTDSVEA</sequence>
<dbReference type="GeneID" id="19952105"/>
<evidence type="ECO:0000313" key="2">
    <source>
        <dbReference type="Proteomes" id="UP000030762"/>
    </source>
</evidence>
<dbReference type="InParanoid" id="T0RLM5"/>
<dbReference type="AlphaFoldDB" id="T0RLM5"/>
<gene>
    <name evidence="1" type="ORF">SDRG_11378</name>
</gene>
<dbReference type="Pfam" id="PF06109">
    <property type="entry name" value="HlyE"/>
    <property type="match status" value="1"/>
</dbReference>
<dbReference type="OrthoDB" id="78854at2759"/>
<evidence type="ECO:0000313" key="1">
    <source>
        <dbReference type="EMBL" id="EQC30897.1"/>
    </source>
</evidence>
<dbReference type="VEuPathDB" id="FungiDB:SDRG_11378"/>
<dbReference type="Gene3D" id="1.20.1170.10">
    <property type="match status" value="1"/>
</dbReference>
<protein>
    <submittedName>
        <fullName evidence="1">Uncharacterized protein</fullName>
    </submittedName>
</protein>
<proteinExistence type="predicted"/>
<dbReference type="SUPFAM" id="SSF58100">
    <property type="entry name" value="Bacterial hemolysins"/>
    <property type="match status" value="1"/>
</dbReference>
<reference evidence="1 2" key="1">
    <citation type="submission" date="2012-04" db="EMBL/GenBank/DDBJ databases">
        <title>The Genome Sequence of Saprolegnia declina VS20.</title>
        <authorList>
            <consortium name="The Broad Institute Genome Sequencing Platform"/>
            <person name="Russ C."/>
            <person name="Nusbaum C."/>
            <person name="Tyler B."/>
            <person name="van West P."/>
            <person name="Dieguez-Uribeondo J."/>
            <person name="de Bruijn I."/>
            <person name="Tripathy S."/>
            <person name="Jiang R."/>
            <person name="Young S.K."/>
            <person name="Zeng Q."/>
            <person name="Gargeya S."/>
            <person name="Fitzgerald M."/>
            <person name="Haas B."/>
            <person name="Abouelleil A."/>
            <person name="Alvarado L."/>
            <person name="Arachchi H.M."/>
            <person name="Berlin A."/>
            <person name="Chapman S.B."/>
            <person name="Goldberg J."/>
            <person name="Griggs A."/>
            <person name="Gujja S."/>
            <person name="Hansen M."/>
            <person name="Howarth C."/>
            <person name="Imamovic A."/>
            <person name="Larimer J."/>
            <person name="McCowen C."/>
            <person name="Montmayeur A."/>
            <person name="Murphy C."/>
            <person name="Neiman D."/>
            <person name="Pearson M."/>
            <person name="Priest M."/>
            <person name="Roberts A."/>
            <person name="Saif S."/>
            <person name="Shea T."/>
            <person name="Sisk P."/>
            <person name="Sykes S."/>
            <person name="Wortman J."/>
            <person name="Nusbaum C."/>
            <person name="Birren B."/>
        </authorList>
    </citation>
    <scope>NUCLEOTIDE SEQUENCE [LARGE SCALE GENOMIC DNA]</scope>
    <source>
        <strain evidence="1 2">VS20</strain>
    </source>
</reference>
<dbReference type="EMBL" id="JH767172">
    <property type="protein sequence ID" value="EQC30897.1"/>
    <property type="molecule type" value="Genomic_DNA"/>
</dbReference>
<dbReference type="RefSeq" id="XP_008615635.1">
    <property type="nucleotide sequence ID" value="XM_008617413.1"/>
</dbReference>
<dbReference type="GO" id="GO:0044179">
    <property type="term" value="P:hemolysis in another organism"/>
    <property type="evidence" value="ECO:0007669"/>
    <property type="project" value="InterPro"/>
</dbReference>
<organism evidence="1 2">
    <name type="scientific">Saprolegnia diclina (strain VS20)</name>
    <dbReference type="NCBI Taxonomy" id="1156394"/>
    <lineage>
        <taxon>Eukaryota</taxon>
        <taxon>Sar</taxon>
        <taxon>Stramenopiles</taxon>
        <taxon>Oomycota</taxon>
        <taxon>Saprolegniomycetes</taxon>
        <taxon>Saprolegniales</taxon>
        <taxon>Saprolegniaceae</taxon>
        <taxon>Saprolegnia</taxon>
    </lineage>
</organism>
<dbReference type="CDD" id="cd22651">
    <property type="entry name" value="HlyE-like"/>
    <property type="match status" value="1"/>
</dbReference>
<accession>T0RLM5</accession>
<dbReference type="STRING" id="1156394.T0RLM5"/>
<dbReference type="Proteomes" id="UP000030762">
    <property type="component" value="Unassembled WGS sequence"/>
</dbReference>
<keyword evidence="2" id="KW-1185">Reference proteome</keyword>
<name>T0RLM5_SAPDV</name>